<comment type="caution">
    <text evidence="7">The sequence shown here is derived from an EMBL/GenBank/DDBJ whole genome shotgun (WGS) entry which is preliminary data.</text>
</comment>
<keyword evidence="4" id="KW-0812">Transmembrane</keyword>
<keyword evidence="8" id="KW-1185">Reference proteome</keyword>
<evidence type="ECO:0000259" key="6">
    <source>
        <dbReference type="PROSITE" id="PS50887"/>
    </source>
</evidence>
<protein>
    <recommendedName>
        <fullName evidence="1">diguanylate cyclase</fullName>
        <ecNumber evidence="1">2.7.7.65</ecNumber>
    </recommendedName>
</protein>
<evidence type="ECO:0000256" key="3">
    <source>
        <dbReference type="SAM" id="MobiDB-lite"/>
    </source>
</evidence>
<dbReference type="Pfam" id="PF00990">
    <property type="entry name" value="GGDEF"/>
    <property type="match status" value="1"/>
</dbReference>
<dbReference type="InterPro" id="IPR000160">
    <property type="entry name" value="GGDEF_dom"/>
</dbReference>
<organism evidence="7 8">
    <name type="scientific">Lysobacter niastensis</name>
    <dbReference type="NCBI Taxonomy" id="380629"/>
    <lineage>
        <taxon>Bacteria</taxon>
        <taxon>Pseudomonadati</taxon>
        <taxon>Pseudomonadota</taxon>
        <taxon>Gammaproteobacteria</taxon>
        <taxon>Lysobacterales</taxon>
        <taxon>Lysobacteraceae</taxon>
        <taxon>Lysobacter</taxon>
    </lineage>
</organism>
<dbReference type="SUPFAM" id="SSF48452">
    <property type="entry name" value="TPR-like"/>
    <property type="match status" value="1"/>
</dbReference>
<dbReference type="RefSeq" id="WP_194931239.1">
    <property type="nucleotide sequence ID" value="NZ_JADLZT010000006.1"/>
</dbReference>
<feature type="domain" description="GGDEF" evidence="6">
    <location>
        <begin position="445"/>
        <end position="578"/>
    </location>
</feature>
<gene>
    <name evidence="7" type="ORF">IU514_11385</name>
</gene>
<dbReference type="InterPro" id="IPR043128">
    <property type="entry name" value="Rev_trsase/Diguanyl_cyclase"/>
</dbReference>
<keyword evidence="4" id="KW-1133">Transmembrane helix</keyword>
<dbReference type="PANTHER" id="PTHR45138">
    <property type="entry name" value="REGULATORY COMPONENTS OF SENSORY TRANSDUCTION SYSTEM"/>
    <property type="match status" value="1"/>
</dbReference>
<evidence type="ECO:0000256" key="4">
    <source>
        <dbReference type="SAM" id="Phobius"/>
    </source>
</evidence>
<dbReference type="NCBIfam" id="TIGR00254">
    <property type="entry name" value="GGDEF"/>
    <property type="match status" value="1"/>
</dbReference>
<dbReference type="Proteomes" id="UP001429984">
    <property type="component" value="Unassembled WGS sequence"/>
</dbReference>
<feature type="region of interest" description="Disordered" evidence="3">
    <location>
        <begin position="583"/>
        <end position="607"/>
    </location>
</feature>
<comment type="catalytic activity">
    <reaction evidence="2">
        <text>2 GTP = 3',3'-c-di-GMP + 2 diphosphate</text>
        <dbReference type="Rhea" id="RHEA:24898"/>
        <dbReference type="ChEBI" id="CHEBI:33019"/>
        <dbReference type="ChEBI" id="CHEBI:37565"/>
        <dbReference type="ChEBI" id="CHEBI:58805"/>
        <dbReference type="EC" id="2.7.7.65"/>
    </reaction>
</comment>
<sequence>MLVARKLLPWVIFTGICLALGNGNAATSVAALLSRAEAVRSSDPGEFQQLLVELEEARPNASSAQRDQIAYLQAYRQSYLGRYNIAIPALQKLARDATTVETRYRAGALMVNGYAVTRQFTEGLRQLDQTLELVDRIEDTDLRAHGLGVAAVMYNEIGEYRLGLHYAERILANPPHGRARCFAGQYRAEALWQLKRLPASDAMLRDAIQHCVAEDEAVIANLLRGTLARQWASQGQRGKAIALLQQHMPEIESTRYARLVGEAHSLLAELLLAQGSLVEAERNARAAISHGPAMPHSQPLVAAFKALYEIASRRGDTAAALDYYRRYAEADKAYLNDVKTRELAYQFVRQETAQKTQQIELLNRQNQVLQLQQRVAKQNAQNTRLVVLLLLVVVAGLGYWAYWIRRRQKALRRFAETDALTGASNRHHFTQSAEQALAQCARNGEQAALVMFDLDRFKEINDTYGHAAGDWVLREVADACRSFCRGIDCFGRLGGEEFAFLLLGCDLAAATRLAEDCRVRLTRIDTRPSGHNFTVTASFGVSATASSGFGLEVLISHADRMLYRAKRGGRNQVRAYTPDMPIAETSRREEDCEQEPAQIPAFGASAP</sequence>
<feature type="transmembrane region" description="Helical" evidence="4">
    <location>
        <begin position="385"/>
        <end position="404"/>
    </location>
</feature>
<dbReference type="Gene3D" id="3.30.70.270">
    <property type="match status" value="1"/>
</dbReference>
<dbReference type="InterPro" id="IPR050469">
    <property type="entry name" value="Diguanylate_Cyclase"/>
</dbReference>
<evidence type="ECO:0000256" key="1">
    <source>
        <dbReference type="ARBA" id="ARBA00012528"/>
    </source>
</evidence>
<keyword evidence="4" id="KW-0472">Membrane</keyword>
<name>A0ABS0B6H1_9GAMM</name>
<accession>A0ABS0B6H1</accession>
<dbReference type="PROSITE" id="PS50887">
    <property type="entry name" value="GGDEF"/>
    <property type="match status" value="1"/>
</dbReference>
<dbReference type="EMBL" id="JADLZT010000006">
    <property type="protein sequence ID" value="MBF6024631.1"/>
    <property type="molecule type" value="Genomic_DNA"/>
</dbReference>
<evidence type="ECO:0000313" key="8">
    <source>
        <dbReference type="Proteomes" id="UP001429984"/>
    </source>
</evidence>
<dbReference type="EC" id="2.7.7.65" evidence="1"/>
<keyword evidence="5" id="KW-0732">Signal</keyword>
<dbReference type="PANTHER" id="PTHR45138:SF9">
    <property type="entry name" value="DIGUANYLATE CYCLASE DGCM-RELATED"/>
    <property type="match status" value="1"/>
</dbReference>
<feature type="chain" id="PRO_5047210426" description="diguanylate cyclase" evidence="5">
    <location>
        <begin position="20"/>
        <end position="607"/>
    </location>
</feature>
<dbReference type="CDD" id="cd01949">
    <property type="entry name" value="GGDEF"/>
    <property type="match status" value="1"/>
</dbReference>
<reference evidence="7 8" key="1">
    <citation type="submission" date="2020-11" db="EMBL/GenBank/DDBJ databases">
        <title>Draft Genome Sequence and Secondary Metabolite Biosynthetic Potential of the Lysobacter niastensis Type strain DSM 18481.</title>
        <authorList>
            <person name="Turrini P."/>
            <person name="Artuso I."/>
            <person name="Tescari M."/>
            <person name="Lugli G.A."/>
            <person name="Frangipani E."/>
            <person name="Ventura M."/>
            <person name="Visca P."/>
        </authorList>
    </citation>
    <scope>NUCLEOTIDE SEQUENCE [LARGE SCALE GENOMIC DNA]</scope>
    <source>
        <strain evidence="7 8">DSM 18481</strain>
    </source>
</reference>
<evidence type="ECO:0000256" key="5">
    <source>
        <dbReference type="SAM" id="SignalP"/>
    </source>
</evidence>
<evidence type="ECO:0000256" key="2">
    <source>
        <dbReference type="ARBA" id="ARBA00034247"/>
    </source>
</evidence>
<evidence type="ECO:0000313" key="7">
    <source>
        <dbReference type="EMBL" id="MBF6024631.1"/>
    </source>
</evidence>
<dbReference type="InterPro" id="IPR011990">
    <property type="entry name" value="TPR-like_helical_dom_sf"/>
</dbReference>
<dbReference type="InterPro" id="IPR029787">
    <property type="entry name" value="Nucleotide_cyclase"/>
</dbReference>
<proteinExistence type="predicted"/>
<dbReference type="SUPFAM" id="SSF55073">
    <property type="entry name" value="Nucleotide cyclase"/>
    <property type="match status" value="1"/>
</dbReference>
<dbReference type="SMART" id="SM00267">
    <property type="entry name" value="GGDEF"/>
    <property type="match status" value="1"/>
</dbReference>
<feature type="signal peptide" evidence="5">
    <location>
        <begin position="1"/>
        <end position="19"/>
    </location>
</feature>
<dbReference type="Gene3D" id="1.25.40.10">
    <property type="entry name" value="Tetratricopeptide repeat domain"/>
    <property type="match status" value="2"/>
</dbReference>